<dbReference type="OMA" id="DWAMVTC"/>
<reference evidence="6" key="1">
    <citation type="submission" date="2011-12" db="EMBL/GenBank/DDBJ databases">
        <title>The Draft Genome of Lepisosteus oculatus.</title>
        <authorList>
            <consortium name="The Broad Institute Genome Assembly &amp; Analysis Group"/>
            <consortium name="Computational R&amp;D Group"/>
            <consortium name="and Sequencing Platform"/>
            <person name="Di Palma F."/>
            <person name="Alfoldi J."/>
            <person name="Johnson J."/>
            <person name="Berlin A."/>
            <person name="Gnerre S."/>
            <person name="Jaffe D."/>
            <person name="MacCallum I."/>
            <person name="Young S."/>
            <person name="Walker B.J."/>
            <person name="Lander E.S."/>
            <person name="Lindblad-Toh K."/>
        </authorList>
    </citation>
    <scope>NUCLEOTIDE SEQUENCE [LARGE SCALE GENOMIC DNA]</scope>
</reference>
<dbReference type="STRING" id="7918.ENSLOCP00000011843"/>
<dbReference type="Bgee" id="ENSLOCG00000009699">
    <property type="expression patterns" value="Expressed in bone element and 13 other cell types or tissues"/>
</dbReference>
<feature type="chain" id="PRO_5004868754" evidence="4">
    <location>
        <begin position="20"/>
        <end position="690"/>
    </location>
</feature>
<dbReference type="PANTHER" id="PTHR24366:SF96">
    <property type="entry name" value="LEUCINE RICH REPEAT CONTAINING 53"/>
    <property type="match status" value="1"/>
</dbReference>
<dbReference type="InterPro" id="IPR003591">
    <property type="entry name" value="Leu-rich_rpt_typical-subtyp"/>
</dbReference>
<accession>W5MTY4</accession>
<keyword evidence="3" id="KW-1133">Transmembrane helix</keyword>
<keyword evidence="2" id="KW-0677">Repeat</keyword>
<dbReference type="InterPro" id="IPR001611">
    <property type="entry name" value="Leu-rich_rpt"/>
</dbReference>
<dbReference type="AlphaFoldDB" id="W5MTY4"/>
<dbReference type="PROSITE" id="PS51450">
    <property type="entry name" value="LRR"/>
    <property type="match status" value="6"/>
</dbReference>
<dbReference type="InParanoid" id="W5MTY4"/>
<evidence type="ECO:0000256" key="4">
    <source>
        <dbReference type="SAM" id="SignalP"/>
    </source>
</evidence>
<evidence type="ECO:0000313" key="5">
    <source>
        <dbReference type="Ensembl" id="ENSLOCP00000011843.1"/>
    </source>
</evidence>
<keyword evidence="1" id="KW-0433">Leucine-rich repeat</keyword>
<dbReference type="InterPro" id="IPR032675">
    <property type="entry name" value="LRR_dom_sf"/>
</dbReference>
<feature type="signal peptide" evidence="4">
    <location>
        <begin position="1"/>
        <end position="19"/>
    </location>
</feature>
<organism evidence="5 6">
    <name type="scientific">Lepisosteus oculatus</name>
    <name type="common">Spotted gar</name>
    <dbReference type="NCBI Taxonomy" id="7918"/>
    <lineage>
        <taxon>Eukaryota</taxon>
        <taxon>Metazoa</taxon>
        <taxon>Chordata</taxon>
        <taxon>Craniata</taxon>
        <taxon>Vertebrata</taxon>
        <taxon>Euteleostomi</taxon>
        <taxon>Actinopterygii</taxon>
        <taxon>Neopterygii</taxon>
        <taxon>Holostei</taxon>
        <taxon>Semionotiformes</taxon>
        <taxon>Lepisosteidae</taxon>
        <taxon>Lepisosteus</taxon>
    </lineage>
</organism>
<protein>
    <submittedName>
        <fullName evidence="5">Negative regulator of reactive oxygen species</fullName>
    </submittedName>
</protein>
<dbReference type="SUPFAM" id="SSF52058">
    <property type="entry name" value="L domain-like"/>
    <property type="match status" value="2"/>
</dbReference>
<feature type="transmembrane region" description="Helical" evidence="3">
    <location>
        <begin position="647"/>
        <end position="671"/>
    </location>
</feature>
<dbReference type="eggNOG" id="KOG0619">
    <property type="taxonomic scope" value="Eukaryota"/>
</dbReference>
<keyword evidence="3" id="KW-0812">Transmembrane</keyword>
<keyword evidence="4" id="KW-0732">Signal</keyword>
<dbReference type="HOGENOM" id="CLU_024194_0_0_1"/>
<evidence type="ECO:0000256" key="1">
    <source>
        <dbReference type="ARBA" id="ARBA00022614"/>
    </source>
</evidence>
<evidence type="ECO:0000256" key="3">
    <source>
        <dbReference type="SAM" id="Phobius"/>
    </source>
</evidence>
<dbReference type="EMBL" id="AHAT01012888">
    <property type="status" value="NOT_ANNOTATED_CDS"/>
    <property type="molecule type" value="Genomic_DNA"/>
</dbReference>
<keyword evidence="3" id="KW-0472">Membrane</keyword>
<dbReference type="PANTHER" id="PTHR24366">
    <property type="entry name" value="IG(IMMUNOGLOBULIN) AND LRR(LEUCINE RICH REPEAT) DOMAINS"/>
    <property type="match status" value="1"/>
</dbReference>
<evidence type="ECO:0000313" key="6">
    <source>
        <dbReference type="Proteomes" id="UP000018468"/>
    </source>
</evidence>
<dbReference type="SMART" id="SM00369">
    <property type="entry name" value="LRR_TYP"/>
    <property type="match status" value="12"/>
</dbReference>
<sequence length="690" mass="78913">GSKMPVLHYILCLLCLTLGQHWNILTSASIYPHHVCCKLVQRTAVCSGCQSSGVPLDLPENIEELRLNDNHISVLRNNTLTPYTHLKILSCARSSLEAVEPGVFTSASRIENLNFAKNNLRSGFQQTGQALRLLSGLRILDLTQNGLTEDMASFLLQNLTSLEYLSLSRNLLLRLDQSIFSSLHQLRELNLERNMLFEIEDGAFHSLQKLQRLNMAFNLLPCIANFGLTQLVVLNLSHNSIEWFISIPDMDEIFQLETLDLSDNKLFFFPFLPNRSRLRNLMLSNNMLSFYEHLTNNNSLDWPTTVQFYNLNSNVTNVTTAKLWDESFYSVTSSLDLLDLSRNQVRYLPPGFLNKMPSLSRLRLGKNCLESWDLTSEEIPASLYELDLSNNLLTELRANQSFLHVLPNLTHLNLSSNHLQRIPPRVFTGLRSLTTVDLSYNKVGICSMEKESTDYSDCAVWRNLSSLRHLYLLECDLQKIPPWAFQKTPITHLELSNNPEFLLEQDTLLELSTTVQHLGLGNTKMKHLDFTPCRNLRSLDISRNVLNHLPDSILRLSLKWLNLRDNKLSTIPVDQARTLSHTVQTLLLGGNPFNCCHLAWWTIFQETGGINIEDRTEVSCLHSTPQIHKVEHLDPHMCGNNSEEPTWVYILLFLPVCLSLLGICTVFYLSFKPTLLPKVIKERCWRPTPY</sequence>
<name>W5MTY4_LEPOC</name>
<dbReference type="SMART" id="SM00364">
    <property type="entry name" value="LRR_BAC"/>
    <property type="match status" value="5"/>
</dbReference>
<reference evidence="5" key="2">
    <citation type="submission" date="2025-08" db="UniProtKB">
        <authorList>
            <consortium name="Ensembl"/>
        </authorList>
    </citation>
    <scope>IDENTIFICATION</scope>
</reference>
<reference evidence="5" key="3">
    <citation type="submission" date="2025-09" db="UniProtKB">
        <authorList>
            <consortium name="Ensembl"/>
        </authorList>
    </citation>
    <scope>IDENTIFICATION</scope>
</reference>
<dbReference type="Pfam" id="PF13855">
    <property type="entry name" value="LRR_8"/>
    <property type="match status" value="2"/>
</dbReference>
<dbReference type="FunCoup" id="W5MTY4">
    <property type="interactions" value="51"/>
</dbReference>
<dbReference type="Proteomes" id="UP000018468">
    <property type="component" value="Linkage group LG14"/>
</dbReference>
<dbReference type="PRINTS" id="PR00019">
    <property type="entry name" value="LEURICHRPT"/>
</dbReference>
<keyword evidence="6" id="KW-1185">Reference proteome</keyword>
<dbReference type="Gene3D" id="3.80.10.10">
    <property type="entry name" value="Ribonuclease Inhibitor"/>
    <property type="match status" value="5"/>
</dbReference>
<proteinExistence type="predicted"/>
<evidence type="ECO:0000256" key="2">
    <source>
        <dbReference type="ARBA" id="ARBA00022737"/>
    </source>
</evidence>
<dbReference type="Ensembl" id="ENSLOCT00000011864.1">
    <property type="protein sequence ID" value="ENSLOCP00000011843.1"/>
    <property type="gene ID" value="ENSLOCG00000009699.1"/>
</dbReference>
<dbReference type="GeneTree" id="ENSGT00940000157975"/>